<evidence type="ECO:0000259" key="1">
    <source>
        <dbReference type="SMART" id="SM00670"/>
    </source>
</evidence>
<dbReference type="Proteomes" id="UP000257123">
    <property type="component" value="Unassembled WGS sequence"/>
</dbReference>
<dbReference type="InterPro" id="IPR029060">
    <property type="entry name" value="PIN-like_dom_sf"/>
</dbReference>
<dbReference type="AlphaFoldDB" id="A0A371R2A6"/>
<dbReference type="PANTHER" id="PTHR39550">
    <property type="entry name" value="SLL0658 PROTEIN"/>
    <property type="match status" value="1"/>
</dbReference>
<feature type="domain" description="PIN" evidence="1">
    <location>
        <begin position="2"/>
        <end position="95"/>
    </location>
</feature>
<evidence type="ECO:0000313" key="4">
    <source>
        <dbReference type="Proteomes" id="UP000256877"/>
    </source>
</evidence>
<reference evidence="4 5" key="1">
    <citation type="submission" date="2017-07" db="EMBL/GenBank/DDBJ databases">
        <title>Draft genome sequence of aerobic hyperthermophilic archaea, Pyrobaculum aerophilum YKB31 and YKB32.</title>
        <authorList>
            <person name="Mochizuki T."/>
            <person name="Berliner A.J."/>
            <person name="Yoshida-Takashima Y."/>
            <person name="Takaki Y."/>
            <person name="Nunoura T."/>
            <person name="Takai K."/>
        </authorList>
    </citation>
    <scope>NUCLEOTIDE SEQUENCE [LARGE SCALE GENOMIC DNA]</scope>
    <source>
        <strain evidence="2 5">YKB31</strain>
        <strain evidence="3 4">YKB32</strain>
    </source>
</reference>
<dbReference type="EMBL" id="NMUE01000004">
    <property type="protein sequence ID" value="RFA97681.1"/>
    <property type="molecule type" value="Genomic_DNA"/>
</dbReference>
<name>A0A371R2A6_9CREN</name>
<comment type="caution">
    <text evidence="2">The sequence shown here is derived from an EMBL/GenBank/DDBJ whole genome shotgun (WGS) entry which is preliminary data.</text>
</comment>
<dbReference type="SMART" id="SM00670">
    <property type="entry name" value="PINc"/>
    <property type="match status" value="1"/>
</dbReference>
<dbReference type="EMBL" id="NMUF01000005">
    <property type="protein sequence ID" value="RFA99493.1"/>
    <property type="molecule type" value="Genomic_DNA"/>
</dbReference>
<gene>
    <name evidence="2" type="ORF">CGL51_02065</name>
    <name evidence="3" type="ORF">CGL52_02830</name>
</gene>
<dbReference type="RefSeq" id="WP_116420513.1">
    <property type="nucleotide sequence ID" value="NZ_NMUE01000004.1"/>
</dbReference>
<evidence type="ECO:0000313" key="2">
    <source>
        <dbReference type="EMBL" id="RFA97681.1"/>
    </source>
</evidence>
<dbReference type="InterPro" id="IPR021799">
    <property type="entry name" value="PIN-like_prokaryotic"/>
</dbReference>
<dbReference type="Pfam" id="PF11848">
    <property type="entry name" value="DUF3368"/>
    <property type="match status" value="1"/>
</dbReference>
<dbReference type="Gene3D" id="3.40.50.1010">
    <property type="entry name" value="5'-nuclease"/>
    <property type="match status" value="1"/>
</dbReference>
<dbReference type="OrthoDB" id="27944at2157"/>
<proteinExistence type="predicted"/>
<accession>A0A371R2A6</accession>
<dbReference type="InterPro" id="IPR002716">
    <property type="entry name" value="PIN_dom"/>
</dbReference>
<evidence type="ECO:0000313" key="5">
    <source>
        <dbReference type="Proteomes" id="UP000257123"/>
    </source>
</evidence>
<dbReference type="Proteomes" id="UP000256877">
    <property type="component" value="Unassembled WGS sequence"/>
</dbReference>
<protein>
    <submittedName>
        <fullName evidence="2">PIN domain nuclease</fullName>
    </submittedName>
</protein>
<sequence>MKCYALDASAFFHGRDARLFSGQLYTTKNVVKELKDPRAQALLEVWRVEIVEVDEKKVRELLKKYGGLSPADASVLVLALERGCVLITDDGKLASIAKKLGVEVLGIFYRR</sequence>
<evidence type="ECO:0000313" key="3">
    <source>
        <dbReference type="EMBL" id="RFA99493.1"/>
    </source>
</evidence>
<organism evidence="2 5">
    <name type="scientific">Pyrobaculum aerophilum</name>
    <dbReference type="NCBI Taxonomy" id="13773"/>
    <lineage>
        <taxon>Archaea</taxon>
        <taxon>Thermoproteota</taxon>
        <taxon>Thermoprotei</taxon>
        <taxon>Thermoproteales</taxon>
        <taxon>Thermoproteaceae</taxon>
        <taxon>Pyrobaculum</taxon>
    </lineage>
</organism>
<dbReference type="SUPFAM" id="SSF88723">
    <property type="entry name" value="PIN domain-like"/>
    <property type="match status" value="1"/>
</dbReference>
<dbReference type="PANTHER" id="PTHR39550:SF1">
    <property type="entry name" value="SLL0658 PROTEIN"/>
    <property type="match status" value="1"/>
</dbReference>